<evidence type="ECO:0000313" key="3">
    <source>
        <dbReference type="EMBL" id="SKA17140.1"/>
    </source>
</evidence>
<dbReference type="Gene3D" id="3.40.50.1000">
    <property type="entry name" value="HAD superfamily/HAD-like"/>
    <property type="match status" value="1"/>
</dbReference>
<proteinExistence type="predicted"/>
<dbReference type="AlphaFoldDB" id="A0A1T4RMB6"/>
<dbReference type="RefSeq" id="WP_078762122.1">
    <property type="nucleotide sequence ID" value="NZ_FUWS01000007.1"/>
</dbReference>
<dbReference type="OrthoDB" id="3680851at2"/>
<dbReference type="SUPFAM" id="SSF56784">
    <property type="entry name" value="HAD-like"/>
    <property type="match status" value="1"/>
</dbReference>
<evidence type="ECO:0000256" key="2">
    <source>
        <dbReference type="ARBA" id="ARBA00022842"/>
    </source>
</evidence>
<dbReference type="SFLD" id="SFLDG01129">
    <property type="entry name" value="C1.5:_HAD__Beta-PGM__Phosphata"/>
    <property type="match status" value="1"/>
</dbReference>
<gene>
    <name evidence="3" type="ORF">SAMN02745673_02803</name>
</gene>
<name>A0A1T4RMB6_9ACTN</name>
<dbReference type="EMBL" id="FUWS01000007">
    <property type="protein sequence ID" value="SKA17140.1"/>
    <property type="molecule type" value="Genomic_DNA"/>
</dbReference>
<dbReference type="Pfam" id="PF00702">
    <property type="entry name" value="Hydrolase"/>
    <property type="match status" value="1"/>
</dbReference>
<evidence type="ECO:0000313" key="4">
    <source>
        <dbReference type="Proteomes" id="UP000190637"/>
    </source>
</evidence>
<dbReference type="Proteomes" id="UP000190637">
    <property type="component" value="Unassembled WGS sequence"/>
</dbReference>
<dbReference type="Gene3D" id="1.10.150.240">
    <property type="entry name" value="Putative phosphatase, domain 2"/>
    <property type="match status" value="1"/>
</dbReference>
<dbReference type="STRING" id="1122192.SAMN02745673_02803"/>
<dbReference type="InterPro" id="IPR051400">
    <property type="entry name" value="HAD-like_hydrolase"/>
</dbReference>
<dbReference type="InterPro" id="IPR023214">
    <property type="entry name" value="HAD_sf"/>
</dbReference>
<protein>
    <submittedName>
        <fullName evidence="3">Putative hydrolase of the HAD superfamily</fullName>
    </submittedName>
</protein>
<keyword evidence="2" id="KW-0460">Magnesium</keyword>
<accession>A0A1T4RMB6</accession>
<dbReference type="InterPro" id="IPR036412">
    <property type="entry name" value="HAD-like_sf"/>
</dbReference>
<dbReference type="InterPro" id="IPR023198">
    <property type="entry name" value="PGP-like_dom2"/>
</dbReference>
<dbReference type="GO" id="GO:0016787">
    <property type="term" value="F:hydrolase activity"/>
    <property type="evidence" value="ECO:0007669"/>
    <property type="project" value="UniProtKB-KW"/>
</dbReference>
<dbReference type="SFLD" id="SFLDS00003">
    <property type="entry name" value="Haloacid_Dehalogenase"/>
    <property type="match status" value="1"/>
</dbReference>
<organism evidence="3 4">
    <name type="scientific">Marinactinospora thermotolerans DSM 45154</name>
    <dbReference type="NCBI Taxonomy" id="1122192"/>
    <lineage>
        <taxon>Bacteria</taxon>
        <taxon>Bacillati</taxon>
        <taxon>Actinomycetota</taxon>
        <taxon>Actinomycetes</taxon>
        <taxon>Streptosporangiales</taxon>
        <taxon>Nocardiopsidaceae</taxon>
        <taxon>Marinactinospora</taxon>
    </lineage>
</organism>
<keyword evidence="1 3" id="KW-0378">Hydrolase</keyword>
<evidence type="ECO:0000256" key="1">
    <source>
        <dbReference type="ARBA" id="ARBA00022801"/>
    </source>
</evidence>
<dbReference type="PANTHER" id="PTHR46470">
    <property type="entry name" value="N-ACYLNEURAMINATE-9-PHOSPHATASE"/>
    <property type="match status" value="1"/>
</dbReference>
<keyword evidence="4" id="KW-1185">Reference proteome</keyword>
<sequence length="227" mass="24361">MGRRNLIFDADGTLWREGETFARGIDLFVRHLVRPGLSPGQVREILDEAQRLNSATHGYRAGVFERSLTDCLARLRPDSAPTEADRIALERTCAPVRDRALRLVADASPTLTALAADNRLFLLAQGAPAEQGAKIEASGLAPMFAGIGNVRQKDPATYLAFAQGHHLDPADTWVVGDTAQTDVWPALAAGMGAVLVAPATGGHDDLPEEDDRFRRVTGLAALVDLFG</sequence>
<reference evidence="3 4" key="1">
    <citation type="submission" date="2017-02" db="EMBL/GenBank/DDBJ databases">
        <authorList>
            <person name="Peterson S.W."/>
        </authorList>
    </citation>
    <scope>NUCLEOTIDE SEQUENCE [LARGE SCALE GENOMIC DNA]</scope>
    <source>
        <strain evidence="3 4">DSM 45154</strain>
    </source>
</reference>